<evidence type="ECO:0000256" key="9">
    <source>
        <dbReference type="ARBA" id="ARBA00040657"/>
    </source>
</evidence>
<dbReference type="SMART" id="SM00320">
    <property type="entry name" value="WD40"/>
    <property type="match status" value="5"/>
</dbReference>
<proteinExistence type="inferred from homology"/>
<evidence type="ECO:0000256" key="14">
    <source>
        <dbReference type="SAM" id="MobiDB-lite"/>
    </source>
</evidence>
<evidence type="ECO:0000256" key="6">
    <source>
        <dbReference type="ARBA" id="ARBA00023186"/>
    </source>
</evidence>
<evidence type="ECO:0000313" key="16">
    <source>
        <dbReference type="RefSeq" id="XP_006863560.1"/>
    </source>
</evidence>
<organism evidence="15 16">
    <name type="scientific">Chrysochloris asiatica</name>
    <name type="common">Cape golden mole</name>
    <dbReference type="NCBI Taxonomy" id="185453"/>
    <lineage>
        <taxon>Eukaryota</taxon>
        <taxon>Metazoa</taxon>
        <taxon>Chordata</taxon>
        <taxon>Craniata</taxon>
        <taxon>Vertebrata</taxon>
        <taxon>Euteleostomi</taxon>
        <taxon>Mammalia</taxon>
        <taxon>Eutheria</taxon>
        <taxon>Afrotheria</taxon>
        <taxon>Chrysochloridae</taxon>
        <taxon>Chrysochlorinae</taxon>
        <taxon>Chrysochloris</taxon>
    </lineage>
</organism>
<feature type="region of interest" description="Disordered" evidence="14">
    <location>
        <begin position="520"/>
        <end position="616"/>
    </location>
</feature>
<dbReference type="Gene3D" id="2.130.10.10">
    <property type="entry name" value="YVTN repeat-like/Quinoprotein amine dehydrogenase"/>
    <property type="match status" value="2"/>
</dbReference>
<keyword evidence="6" id="KW-0143">Chaperone</keyword>
<keyword evidence="13" id="KW-0853">WD repeat</keyword>
<dbReference type="GO" id="GO:0030576">
    <property type="term" value="P:Cajal body organization"/>
    <property type="evidence" value="ECO:0007669"/>
    <property type="project" value="TreeGrafter"/>
</dbReference>
<dbReference type="SUPFAM" id="SSF50978">
    <property type="entry name" value="WD40 repeat-like"/>
    <property type="match status" value="1"/>
</dbReference>
<evidence type="ECO:0000256" key="8">
    <source>
        <dbReference type="ARBA" id="ARBA00038279"/>
    </source>
</evidence>
<comment type="subunit">
    <text evidence="11">Component of the telomerase holoenzyme complex composed of one molecule of TERT, one molecule of WRAP53/TCAB1, two molecules of H/ACA ribonucleoprotein complex subunits DKC1, NOP10, NHP2 and GAR1, and a telomerase RNA template component (TERC). The telomerase holoenzyme complex is associated with TEP1, SMG6/EST1A and POT1. Interacts with the chaperonin-containing T-complex (TRiC) complex; which mediates the folding of WRAP53/TCAB1. Interacts with COIL. Interacts with SMN1. Interacts with RNF8. Interacts with histone H2AX.</text>
</comment>
<feature type="compositionally biased region" description="Pro residues" evidence="14">
    <location>
        <begin position="559"/>
        <end position="574"/>
    </location>
</feature>
<dbReference type="PANTHER" id="PTHR13211">
    <property type="entry name" value="TELOMERASE CAJAL BODY PROTEIN 1"/>
    <property type="match status" value="1"/>
</dbReference>
<name>A0A9B0TMM8_CHRAS</name>
<evidence type="ECO:0000256" key="13">
    <source>
        <dbReference type="PROSITE-ProRule" id="PRU00221"/>
    </source>
</evidence>
<protein>
    <recommendedName>
        <fullName evidence="9">Telomerase Cajal body protein 1</fullName>
    </recommendedName>
    <alternativeName>
        <fullName evidence="10">WD repeat-containing protein 79</fullName>
    </alternativeName>
    <alternativeName>
        <fullName evidence="12">WD40 repeat-containing protein antisense to TP53 gene homolog</fullName>
    </alternativeName>
</protein>
<feature type="repeat" description="WD" evidence="13">
    <location>
        <begin position="412"/>
        <end position="433"/>
    </location>
</feature>
<dbReference type="GO" id="GO:0015030">
    <property type="term" value="C:Cajal body"/>
    <property type="evidence" value="ECO:0007669"/>
    <property type="project" value="UniProtKB-SubCell"/>
</dbReference>
<dbReference type="InterPro" id="IPR036322">
    <property type="entry name" value="WD40_repeat_dom_sf"/>
</dbReference>
<dbReference type="InterPro" id="IPR051150">
    <property type="entry name" value="SWT21/TCAB1_mRNA_Telomere"/>
</dbReference>
<dbReference type="CTD" id="55135"/>
<evidence type="ECO:0000256" key="4">
    <source>
        <dbReference type="ARBA" id="ARBA00022553"/>
    </source>
</evidence>
<dbReference type="AlphaFoldDB" id="A0A9B0TMM8"/>
<keyword evidence="5" id="KW-0677">Repeat</keyword>
<dbReference type="Proteomes" id="UP000504623">
    <property type="component" value="Unplaced"/>
</dbReference>
<feature type="region of interest" description="Disordered" evidence="14">
    <location>
        <begin position="1"/>
        <end position="132"/>
    </location>
</feature>
<comment type="subcellular location">
    <subcellularLocation>
        <location evidence="2">Chromosome</location>
        <location evidence="2">Telomere</location>
    </subcellularLocation>
    <subcellularLocation>
        <location evidence="1">Nucleus</location>
        <location evidence="1">Cajal body</location>
    </subcellularLocation>
</comment>
<keyword evidence="15" id="KW-1185">Reference proteome</keyword>
<keyword evidence="3" id="KW-0158">Chromosome</keyword>
<evidence type="ECO:0000256" key="2">
    <source>
        <dbReference type="ARBA" id="ARBA00004574"/>
    </source>
</evidence>
<dbReference type="OrthoDB" id="239865at2759"/>
<dbReference type="Pfam" id="PF00400">
    <property type="entry name" value="WD40"/>
    <property type="match status" value="3"/>
</dbReference>
<sequence length="616" mass="66387">MKTPEEQTLAPDCFPSVQAAASASLSPQASPRDKNADSELMPPPPDGDDRLGIFPDPVPVSSAVSPELSEEGPASVSTPLETGFGTSVELSPRIEEQEPENERLPTEETNEPELGPGEAMEGVSKESTLEDEGNTTWNYSFSQLPRFLSGSWSEFSTQPENFLKGCKWAPDGSCILTNSADNILRIYNLPPELYSEEEQLEYTEMAPVLRMVEGDTIYDYCWYSLMSSTQPDTSYVASSSRENPIHIWDAFTGELRASFRAYNHLDELTAAHSLCFSLDGSKLFCGFNRTVRVFSTTRPGRDCEVRPTFAKKQGQSGIISCIAFSPIQPLYACGSYSRSLGLYAWDDGSPLALLGGHHGGITHLCFHPDGNHLFSGARKDAELLCWDLRQPGHPLWSLSREVATNQRIYFDLDPTGKFLVSGGTSGAVSVWDLCGAAEDGKPELVLSFLPQKDCTNGVSLHPSMPLLATASGQRGFPEPTESGDEGEQELDLPLLSMRHVQLECRLQLWWCGGGADANIPEDHQGEEGQGGTEGGGRGWGSGAAPPSSFPSLATHAAPARPPAAPFPHLGPLPNPGVLERGPGVGGAGRLQTAPARALEGLSSPERGHRQSRKGDT</sequence>
<reference evidence="16" key="1">
    <citation type="submission" date="2025-08" db="UniProtKB">
        <authorList>
            <consortium name="RefSeq"/>
        </authorList>
    </citation>
    <scope>IDENTIFICATION</scope>
    <source>
        <tissue evidence="16">Spleen</tissue>
    </source>
</reference>
<dbReference type="InterPro" id="IPR001680">
    <property type="entry name" value="WD40_rpt"/>
</dbReference>
<evidence type="ECO:0000256" key="11">
    <source>
        <dbReference type="ARBA" id="ARBA00046543"/>
    </source>
</evidence>
<keyword evidence="7" id="KW-0539">Nucleus</keyword>
<evidence type="ECO:0000256" key="5">
    <source>
        <dbReference type="ARBA" id="ARBA00022737"/>
    </source>
</evidence>
<evidence type="ECO:0000256" key="7">
    <source>
        <dbReference type="ARBA" id="ARBA00023242"/>
    </source>
</evidence>
<feature type="compositionally biased region" description="Low complexity" evidence="14">
    <location>
        <begin position="15"/>
        <end position="30"/>
    </location>
</feature>
<evidence type="ECO:0000256" key="10">
    <source>
        <dbReference type="ARBA" id="ARBA00041558"/>
    </source>
</evidence>
<evidence type="ECO:0000256" key="12">
    <source>
        <dbReference type="ARBA" id="ARBA00076871"/>
    </source>
</evidence>
<dbReference type="GeneID" id="102823213"/>
<evidence type="ECO:0000256" key="3">
    <source>
        <dbReference type="ARBA" id="ARBA00022454"/>
    </source>
</evidence>
<feature type="compositionally biased region" description="Basic and acidic residues" evidence="14">
    <location>
        <begin position="92"/>
        <end position="106"/>
    </location>
</feature>
<feature type="compositionally biased region" description="Gly residues" evidence="14">
    <location>
        <begin position="527"/>
        <end position="541"/>
    </location>
</feature>
<dbReference type="GO" id="GO:0000781">
    <property type="term" value="C:chromosome, telomeric region"/>
    <property type="evidence" value="ECO:0007669"/>
    <property type="project" value="UniProtKB-SubCell"/>
</dbReference>
<dbReference type="RefSeq" id="XP_006863560.1">
    <property type="nucleotide sequence ID" value="XM_006863498.1"/>
</dbReference>
<comment type="similarity">
    <text evidence="8">Belongs to the TCAB1 family.</text>
</comment>
<dbReference type="InterPro" id="IPR015943">
    <property type="entry name" value="WD40/YVTN_repeat-like_dom_sf"/>
</dbReference>
<gene>
    <name evidence="16" type="primary">WRAP53</name>
</gene>
<dbReference type="PANTHER" id="PTHR13211:SF0">
    <property type="entry name" value="TELOMERASE CAJAL BODY PROTEIN 1"/>
    <property type="match status" value="1"/>
</dbReference>
<dbReference type="GO" id="GO:0003723">
    <property type="term" value="F:RNA binding"/>
    <property type="evidence" value="ECO:0007669"/>
    <property type="project" value="TreeGrafter"/>
</dbReference>
<keyword evidence="4" id="KW-0597">Phosphoprotein</keyword>
<accession>A0A9B0TMM8</accession>
<evidence type="ECO:0000313" key="15">
    <source>
        <dbReference type="Proteomes" id="UP000504623"/>
    </source>
</evidence>
<dbReference type="FunFam" id="2.130.10.10:FF:000453">
    <property type="entry name" value="Telomerase Cajal body protein 1"/>
    <property type="match status" value="1"/>
</dbReference>
<evidence type="ECO:0000256" key="1">
    <source>
        <dbReference type="ARBA" id="ARBA00004408"/>
    </source>
</evidence>
<feature type="compositionally biased region" description="Polar residues" evidence="14">
    <location>
        <begin position="75"/>
        <end position="89"/>
    </location>
</feature>
<feature type="compositionally biased region" description="Basic and acidic residues" evidence="14">
    <location>
        <begin position="605"/>
        <end position="616"/>
    </location>
</feature>
<dbReference type="PROSITE" id="PS50082">
    <property type="entry name" value="WD_REPEATS_2"/>
    <property type="match status" value="1"/>
</dbReference>